<evidence type="ECO:0000313" key="3">
    <source>
        <dbReference type="Proteomes" id="UP000057737"/>
    </source>
</evidence>
<dbReference type="OrthoDB" id="8251904at2"/>
<gene>
    <name evidence="2" type="ORF">AS156_17495</name>
</gene>
<evidence type="ECO:0000313" key="2">
    <source>
        <dbReference type="EMBL" id="KWV48801.1"/>
    </source>
</evidence>
<dbReference type="AlphaFoldDB" id="A0A120FJA9"/>
<protein>
    <submittedName>
        <fullName evidence="2">Uncharacterized protein</fullName>
    </submittedName>
</protein>
<feature type="transmembrane region" description="Helical" evidence="1">
    <location>
        <begin position="30"/>
        <end position="48"/>
    </location>
</feature>
<keyword evidence="1" id="KW-0472">Membrane</keyword>
<keyword evidence="1" id="KW-1133">Transmembrane helix</keyword>
<reference evidence="2 3" key="1">
    <citation type="submission" date="2015-11" db="EMBL/GenBank/DDBJ databases">
        <title>Draft Genome Sequence of the Strain BR 10303 (Bradyrhizobium sp.) isolated from nodules of Centrolobium paraense.</title>
        <authorList>
            <person name="Zelli J.E."/>
            <person name="Simoes-Araujo J.L."/>
            <person name="Barauna A.C."/>
            <person name="Silva K."/>
        </authorList>
    </citation>
    <scope>NUCLEOTIDE SEQUENCE [LARGE SCALE GENOMIC DNA]</scope>
    <source>
        <strain evidence="2 3">BR 10303</strain>
    </source>
</reference>
<dbReference type="EMBL" id="LNCU01000106">
    <property type="protein sequence ID" value="KWV48801.1"/>
    <property type="molecule type" value="Genomic_DNA"/>
</dbReference>
<sequence>MANLDELGFQRAQTFALEQLVTVYSTSGDLRWALVALIAQSVVAAWSYGRARVAKRVREAVRRLAPVGPLDSECHYC</sequence>
<dbReference type="Proteomes" id="UP000057737">
    <property type="component" value="Unassembled WGS sequence"/>
</dbReference>
<evidence type="ECO:0000256" key="1">
    <source>
        <dbReference type="SAM" id="Phobius"/>
    </source>
</evidence>
<proteinExistence type="predicted"/>
<accession>A0A120FJA9</accession>
<dbReference type="RefSeq" id="WP_066513167.1">
    <property type="nucleotide sequence ID" value="NZ_LNCU01000106.1"/>
</dbReference>
<comment type="caution">
    <text evidence="2">The sequence shown here is derived from an EMBL/GenBank/DDBJ whole genome shotgun (WGS) entry which is preliminary data.</text>
</comment>
<name>A0A120FJA9_9BRAD</name>
<keyword evidence="1" id="KW-0812">Transmembrane</keyword>
<keyword evidence="3" id="KW-1185">Reference proteome</keyword>
<organism evidence="2 3">
    <name type="scientific">Bradyrhizobium macuxiense</name>
    <dbReference type="NCBI Taxonomy" id="1755647"/>
    <lineage>
        <taxon>Bacteria</taxon>
        <taxon>Pseudomonadati</taxon>
        <taxon>Pseudomonadota</taxon>
        <taxon>Alphaproteobacteria</taxon>
        <taxon>Hyphomicrobiales</taxon>
        <taxon>Nitrobacteraceae</taxon>
        <taxon>Bradyrhizobium</taxon>
    </lineage>
</organism>